<dbReference type="GO" id="GO:0005829">
    <property type="term" value="C:cytosol"/>
    <property type="evidence" value="ECO:0007669"/>
    <property type="project" value="TreeGrafter"/>
</dbReference>
<gene>
    <name evidence="3" type="ORF">JKF63_06021</name>
</gene>
<accession>A0A836IXA0</accession>
<dbReference type="OrthoDB" id="272635at2759"/>
<dbReference type="InterPro" id="IPR027417">
    <property type="entry name" value="P-loop_NTPase"/>
</dbReference>
<dbReference type="RefSeq" id="XP_067757680.1">
    <property type="nucleotide sequence ID" value="XM_067901974.1"/>
</dbReference>
<dbReference type="KEGG" id="phet:94292051"/>
<dbReference type="GO" id="GO:0005524">
    <property type="term" value="F:ATP binding"/>
    <property type="evidence" value="ECO:0007669"/>
    <property type="project" value="InterPro"/>
</dbReference>
<feature type="region of interest" description="Disordered" evidence="1">
    <location>
        <begin position="458"/>
        <end position="489"/>
    </location>
</feature>
<dbReference type="GO" id="GO:0034098">
    <property type="term" value="C:VCP-NPL4-UFD1 AAA ATPase complex"/>
    <property type="evidence" value="ECO:0007669"/>
    <property type="project" value="TreeGrafter"/>
</dbReference>
<dbReference type="GO" id="GO:0016887">
    <property type="term" value="F:ATP hydrolysis activity"/>
    <property type="evidence" value="ECO:0007669"/>
    <property type="project" value="InterPro"/>
</dbReference>
<evidence type="ECO:0000313" key="3">
    <source>
        <dbReference type="EMBL" id="KAG5506518.1"/>
    </source>
</evidence>
<reference evidence="3 4" key="1">
    <citation type="submission" date="2021-02" db="EMBL/GenBank/DDBJ databases">
        <title>Porcisia hertigi Genome sequencing and assembly.</title>
        <authorList>
            <person name="Almutairi H."/>
            <person name="Gatherer D."/>
        </authorList>
    </citation>
    <scope>NUCLEOTIDE SEQUENCE [LARGE SCALE GENOMIC DNA]</scope>
    <source>
        <strain evidence="3 4">C119</strain>
    </source>
</reference>
<dbReference type="SMART" id="SM00382">
    <property type="entry name" value="AAA"/>
    <property type="match status" value="1"/>
</dbReference>
<dbReference type="InterPro" id="IPR003593">
    <property type="entry name" value="AAA+_ATPase"/>
</dbReference>
<name>A0A836IXA0_9TRYP</name>
<dbReference type="EMBL" id="JAFJZO010000020">
    <property type="protein sequence ID" value="KAG5506518.1"/>
    <property type="molecule type" value="Genomic_DNA"/>
</dbReference>
<keyword evidence="4" id="KW-1185">Reference proteome</keyword>
<dbReference type="PANTHER" id="PTHR23077">
    <property type="entry name" value="AAA-FAMILY ATPASE"/>
    <property type="match status" value="1"/>
</dbReference>
<organism evidence="3 4">
    <name type="scientific">Porcisia hertigi</name>
    <dbReference type="NCBI Taxonomy" id="2761500"/>
    <lineage>
        <taxon>Eukaryota</taxon>
        <taxon>Discoba</taxon>
        <taxon>Euglenozoa</taxon>
        <taxon>Kinetoplastea</taxon>
        <taxon>Metakinetoplastina</taxon>
        <taxon>Trypanosomatida</taxon>
        <taxon>Trypanosomatidae</taxon>
        <taxon>Leishmaniinae</taxon>
        <taxon>Porcisia</taxon>
    </lineage>
</organism>
<dbReference type="GO" id="GO:0031593">
    <property type="term" value="F:polyubiquitin modification-dependent protein binding"/>
    <property type="evidence" value="ECO:0007669"/>
    <property type="project" value="TreeGrafter"/>
</dbReference>
<dbReference type="InterPro" id="IPR003959">
    <property type="entry name" value="ATPase_AAA_core"/>
</dbReference>
<dbReference type="PANTHER" id="PTHR23077:SF197">
    <property type="entry name" value="DIVISION CYCLE PROTEIN, PUTATIVE-RELATED"/>
    <property type="match status" value="1"/>
</dbReference>
<dbReference type="GO" id="GO:0005634">
    <property type="term" value="C:nucleus"/>
    <property type="evidence" value="ECO:0007669"/>
    <property type="project" value="TreeGrafter"/>
</dbReference>
<dbReference type="GeneID" id="94292051"/>
<dbReference type="GO" id="GO:0051228">
    <property type="term" value="P:mitotic spindle disassembly"/>
    <property type="evidence" value="ECO:0007669"/>
    <property type="project" value="TreeGrafter"/>
</dbReference>
<sequence>MTGFTDALVLEAPVFWWPEVGNLPQYPLDDQQSFIASIVAAAMPWPQSLVTGKDALTRTVGLSRLGHSVMMTAEWKCPEDIGAEPSPLVKVWNPLQGYAVYLPVSTEVGLGSLANVRCGDEKRSGTASLTALDLRQLTRDERIRLTHRSLRDMLSRCCCPRTALVTRMRQCAQQREEFALLHRAVTLAHTAALKYLDRTAQVMDSVFASSCDKTGKAGLTSSLSWSSSSLLFAGDTPSQQHLLRLLQATTPSVVQVASTTVFALEVRRLNLAEVLTLFESEALEVVEAVCQLPPLCDSISTSSNKARHSSSCTVHVSPCLLIIIESLHLLEANANAMVTNVTHQLCESLDTLRARDVPVIVWSFTEDVGDVPAALLSRVGAQHARFAVATAEDRSVYLTRRLARLPSVSSLSQEACRTAAVAVAENTAHWTVDQLVRLCDADLASMLPFAPALSQKVNDGASSQAEGQHEQQRKGVETQEAEGSVPVTSTTAVVTQPLPPLVRDVYSRLYGMEEAIRKVEELIVWPLTHLPLLRQLGLPCAKGVLLCGPSGTGKTALLSCLGRRLQLQDARHINIMSVDGLSLIEKEVGRSEKNIAQLFDTARALAPTALFIDNLDSLAPPRGRTTRETNTTGDRTLSTLLTQMDGVGGGQADHVVVVVASSPSIDALDPAVCRPGRLDVHVQLTTPPVKASAAVMKHRLRDFVGRMLQRQQSDHALTTKEIAGAATLEVLTQVDQVVDEYFASVAADVQRSADCGAALLRQACLSPAEVTAAIRDVMLAVVARLEGCDGPSAHSATPTFEAHATDRGSDVVRAVRDAVRHLHSLA</sequence>
<proteinExistence type="predicted"/>
<evidence type="ECO:0000313" key="4">
    <source>
        <dbReference type="Proteomes" id="UP000674318"/>
    </source>
</evidence>
<evidence type="ECO:0000256" key="1">
    <source>
        <dbReference type="SAM" id="MobiDB-lite"/>
    </source>
</evidence>
<dbReference type="FunFam" id="3.40.50.300:FF:001602">
    <property type="entry name" value="Cell division cycle protein-like protein"/>
    <property type="match status" value="1"/>
</dbReference>
<dbReference type="Proteomes" id="UP000674318">
    <property type="component" value="Unassembled WGS sequence"/>
</dbReference>
<dbReference type="SUPFAM" id="SSF52540">
    <property type="entry name" value="P-loop containing nucleoside triphosphate hydrolases"/>
    <property type="match status" value="1"/>
</dbReference>
<dbReference type="GO" id="GO:0097352">
    <property type="term" value="P:autophagosome maturation"/>
    <property type="evidence" value="ECO:0007669"/>
    <property type="project" value="TreeGrafter"/>
</dbReference>
<evidence type="ECO:0000259" key="2">
    <source>
        <dbReference type="SMART" id="SM00382"/>
    </source>
</evidence>
<dbReference type="Pfam" id="PF00004">
    <property type="entry name" value="AAA"/>
    <property type="match status" value="1"/>
</dbReference>
<protein>
    <recommendedName>
        <fullName evidence="2">AAA+ ATPase domain-containing protein</fullName>
    </recommendedName>
</protein>
<dbReference type="GO" id="GO:0030970">
    <property type="term" value="P:retrograde protein transport, ER to cytosol"/>
    <property type="evidence" value="ECO:0007669"/>
    <property type="project" value="TreeGrafter"/>
</dbReference>
<dbReference type="Gene3D" id="3.40.50.300">
    <property type="entry name" value="P-loop containing nucleotide triphosphate hydrolases"/>
    <property type="match status" value="1"/>
</dbReference>
<feature type="compositionally biased region" description="Basic and acidic residues" evidence="1">
    <location>
        <begin position="467"/>
        <end position="477"/>
    </location>
</feature>
<dbReference type="InterPro" id="IPR050168">
    <property type="entry name" value="AAA_ATPase_domain"/>
</dbReference>
<comment type="caution">
    <text evidence="3">The sequence shown here is derived from an EMBL/GenBank/DDBJ whole genome shotgun (WGS) entry which is preliminary data.</text>
</comment>
<feature type="domain" description="AAA+ ATPase" evidence="2">
    <location>
        <begin position="540"/>
        <end position="688"/>
    </location>
</feature>
<dbReference type="AlphaFoldDB" id="A0A836IXA0"/>